<dbReference type="OrthoDB" id="9813419at2"/>
<evidence type="ECO:0000313" key="2">
    <source>
        <dbReference type="EMBL" id="TCO13340.1"/>
    </source>
</evidence>
<dbReference type="AlphaFoldDB" id="A0A4V2RXE0"/>
<protein>
    <submittedName>
        <fullName evidence="2">Uncharacterized protein</fullName>
    </submittedName>
</protein>
<proteinExistence type="predicted"/>
<evidence type="ECO:0000313" key="3">
    <source>
        <dbReference type="Proteomes" id="UP000294881"/>
    </source>
</evidence>
<dbReference type="EMBL" id="SLWL01000006">
    <property type="protein sequence ID" value="TCO13340.1"/>
    <property type="molecule type" value="Genomic_DNA"/>
</dbReference>
<dbReference type="Proteomes" id="UP000294881">
    <property type="component" value="Unassembled WGS sequence"/>
</dbReference>
<name>A0A4V2RXE0_9HYPH</name>
<organism evidence="2 3">
    <name type="scientific">Camelimonas lactis</name>
    <dbReference type="NCBI Taxonomy" id="659006"/>
    <lineage>
        <taxon>Bacteria</taxon>
        <taxon>Pseudomonadati</taxon>
        <taxon>Pseudomonadota</taxon>
        <taxon>Alphaproteobacteria</taxon>
        <taxon>Hyphomicrobiales</taxon>
        <taxon>Chelatococcaceae</taxon>
        <taxon>Camelimonas</taxon>
    </lineage>
</organism>
<comment type="caution">
    <text evidence="2">The sequence shown here is derived from an EMBL/GenBank/DDBJ whole genome shotgun (WGS) entry which is preliminary data.</text>
</comment>
<sequence length="107" mass="12018">MADSSFNPASIARRIAARRDQASQRTAGDQAAVSATSPPVAPETAPVLNLSAWRRECFTLPPAEARAAARDWLARYPRARWRSEIENWRIVGDNLVQFTMRRLPRAE</sequence>
<reference evidence="2 3" key="1">
    <citation type="submission" date="2019-03" db="EMBL/GenBank/DDBJ databases">
        <title>Genomic Encyclopedia of Type Strains, Phase IV (KMG-IV): sequencing the most valuable type-strain genomes for metagenomic binning, comparative biology and taxonomic classification.</title>
        <authorList>
            <person name="Goeker M."/>
        </authorList>
    </citation>
    <scope>NUCLEOTIDE SEQUENCE [LARGE SCALE GENOMIC DNA]</scope>
    <source>
        <strain evidence="2 3">DSM 22958</strain>
    </source>
</reference>
<evidence type="ECO:0000256" key="1">
    <source>
        <dbReference type="SAM" id="MobiDB-lite"/>
    </source>
</evidence>
<dbReference type="RefSeq" id="WP_132006144.1">
    <property type="nucleotide sequence ID" value="NZ_JBHUNN010000002.1"/>
</dbReference>
<accession>A0A4V2RXE0</accession>
<feature type="region of interest" description="Disordered" evidence="1">
    <location>
        <begin position="17"/>
        <end position="43"/>
    </location>
</feature>
<gene>
    <name evidence="2" type="ORF">EV666_10650</name>
</gene>
<keyword evidence="3" id="KW-1185">Reference proteome</keyword>